<protein>
    <submittedName>
        <fullName evidence="1">Uncharacterized protein</fullName>
    </submittedName>
</protein>
<dbReference type="EMBL" id="CM042039">
    <property type="protein sequence ID" value="KAI3725895.1"/>
    <property type="molecule type" value="Genomic_DNA"/>
</dbReference>
<name>A0ACB9BV80_9ASTR</name>
<evidence type="ECO:0000313" key="2">
    <source>
        <dbReference type="Proteomes" id="UP001056120"/>
    </source>
</evidence>
<reference evidence="1 2" key="2">
    <citation type="journal article" date="2022" name="Mol. Ecol. Resour.">
        <title>The genomes of chicory, endive, great burdock and yacon provide insights into Asteraceae paleo-polyploidization history and plant inulin production.</title>
        <authorList>
            <person name="Fan W."/>
            <person name="Wang S."/>
            <person name="Wang H."/>
            <person name="Wang A."/>
            <person name="Jiang F."/>
            <person name="Liu H."/>
            <person name="Zhao H."/>
            <person name="Xu D."/>
            <person name="Zhang Y."/>
        </authorList>
    </citation>
    <scope>NUCLEOTIDE SEQUENCE [LARGE SCALE GENOMIC DNA]</scope>
    <source>
        <strain evidence="2">cv. Yunnan</strain>
        <tissue evidence="1">Leaves</tissue>
    </source>
</reference>
<organism evidence="1 2">
    <name type="scientific">Smallanthus sonchifolius</name>
    <dbReference type="NCBI Taxonomy" id="185202"/>
    <lineage>
        <taxon>Eukaryota</taxon>
        <taxon>Viridiplantae</taxon>
        <taxon>Streptophyta</taxon>
        <taxon>Embryophyta</taxon>
        <taxon>Tracheophyta</taxon>
        <taxon>Spermatophyta</taxon>
        <taxon>Magnoliopsida</taxon>
        <taxon>eudicotyledons</taxon>
        <taxon>Gunneridae</taxon>
        <taxon>Pentapetalae</taxon>
        <taxon>asterids</taxon>
        <taxon>campanulids</taxon>
        <taxon>Asterales</taxon>
        <taxon>Asteraceae</taxon>
        <taxon>Asteroideae</taxon>
        <taxon>Heliantheae alliance</taxon>
        <taxon>Millerieae</taxon>
        <taxon>Smallanthus</taxon>
    </lineage>
</organism>
<accession>A0ACB9BV80</accession>
<comment type="caution">
    <text evidence="1">The sequence shown here is derived from an EMBL/GenBank/DDBJ whole genome shotgun (WGS) entry which is preliminary data.</text>
</comment>
<reference evidence="2" key="1">
    <citation type="journal article" date="2022" name="Mol. Ecol. Resour.">
        <title>The genomes of chicory, endive, great burdock and yacon provide insights into Asteraceae palaeo-polyploidization history and plant inulin production.</title>
        <authorList>
            <person name="Fan W."/>
            <person name="Wang S."/>
            <person name="Wang H."/>
            <person name="Wang A."/>
            <person name="Jiang F."/>
            <person name="Liu H."/>
            <person name="Zhao H."/>
            <person name="Xu D."/>
            <person name="Zhang Y."/>
        </authorList>
    </citation>
    <scope>NUCLEOTIDE SEQUENCE [LARGE SCALE GENOMIC DNA]</scope>
    <source>
        <strain evidence="2">cv. Yunnan</strain>
    </source>
</reference>
<keyword evidence="2" id="KW-1185">Reference proteome</keyword>
<gene>
    <name evidence="1" type="ORF">L1987_65691</name>
</gene>
<proteinExistence type="predicted"/>
<sequence length="246" mass="28010">MALHLQCSVPPSLDQIDLKTWNKIIKKQVVEGNTKGAFHSYQQMQQSLTPDNFTYPVLLKSVSNLSHRRVGLALHGQIAKTPFHNHMLVQTSLLNMYSSVKQLYEARKVFDSMQVKDTVAWNSMLDAYVSSRNTDVAVQLFRSMPTRDLFSFNIMLSGYAEMGDMHSASKVFDEMPQRSTISWNSMILACGNYGDMEEARKVFDEMPERDVISWNTLLGAYLNNGMFDDVILLFETMKAEKTVSPD</sequence>
<dbReference type="Proteomes" id="UP001056120">
    <property type="component" value="Linkage Group LG22"/>
</dbReference>
<evidence type="ECO:0000313" key="1">
    <source>
        <dbReference type="EMBL" id="KAI3725895.1"/>
    </source>
</evidence>